<dbReference type="Pfam" id="PF09992">
    <property type="entry name" value="NAGPA"/>
    <property type="match status" value="1"/>
</dbReference>
<feature type="domain" description="Phosphodiester glycosidase" evidence="2">
    <location>
        <begin position="76"/>
        <end position="220"/>
    </location>
</feature>
<dbReference type="KEGG" id="hat:RC74_05285"/>
<feature type="signal peptide" evidence="1">
    <location>
        <begin position="1"/>
        <end position="25"/>
    </location>
</feature>
<feature type="chain" id="PRO_5007443131" description="Phosphodiester glycosidase domain-containing protein" evidence="1">
    <location>
        <begin position="26"/>
        <end position="247"/>
    </location>
</feature>
<reference evidence="3 4" key="1">
    <citation type="submission" date="2016-02" db="EMBL/GenBank/DDBJ databases">
        <title>Complete genome sequence of Halocynthiibacter arcticus PAMC 20958t from arctic marine sediment.</title>
        <authorList>
            <person name="Lee Y.M."/>
            <person name="Baek K."/>
            <person name="Lee H.K."/>
            <person name="Shin S.C."/>
        </authorList>
    </citation>
    <scope>NUCLEOTIDE SEQUENCE [LARGE SCALE GENOMIC DNA]</scope>
    <source>
        <strain evidence="3">PAMC 20958</strain>
    </source>
</reference>
<dbReference type="EMBL" id="CP014327">
    <property type="protein sequence ID" value="AML50770.1"/>
    <property type="molecule type" value="Genomic_DNA"/>
</dbReference>
<evidence type="ECO:0000256" key="1">
    <source>
        <dbReference type="SAM" id="SignalP"/>
    </source>
</evidence>
<dbReference type="STRING" id="1579316.RC74_05285"/>
<gene>
    <name evidence="3" type="ORF">RC74_05285</name>
</gene>
<dbReference type="InterPro" id="IPR018711">
    <property type="entry name" value="NAGPA"/>
</dbReference>
<name>A0A126UXJ6_9RHOB</name>
<proteinExistence type="predicted"/>
<accession>A0A126UXJ6</accession>
<keyword evidence="1" id="KW-0732">Signal</keyword>
<evidence type="ECO:0000259" key="2">
    <source>
        <dbReference type="Pfam" id="PF09992"/>
    </source>
</evidence>
<dbReference type="Proteomes" id="UP000070371">
    <property type="component" value="Chromosome"/>
</dbReference>
<keyword evidence="4" id="KW-1185">Reference proteome</keyword>
<dbReference type="AlphaFoldDB" id="A0A126UXJ6"/>
<sequence>MMQAMKTLRAAIILWLAGLVTPAFAACEKTNFEDIKYTACEVALGQDLRLFLKNDQGDILGTFGAANGQLPEGKKLAFAMNAGMFHQDRNPVGLYIENEQQLTSLEHGGGYGNFGLSPNGVFCISKSELQVYTSEDYEAKRPSCQFATQSGPMLVIDNELHPRLIPNGSSKHYRNGVGTSADGKRAVFVISDQRVNFHDFARFFRDDLGLPNALFFDGKISRLYSPANSRNDLGFPMGPMVGLVVDR</sequence>
<organism evidence="3 4">
    <name type="scientific">Falsihalocynthiibacter arcticus</name>
    <dbReference type="NCBI Taxonomy" id="1579316"/>
    <lineage>
        <taxon>Bacteria</taxon>
        <taxon>Pseudomonadati</taxon>
        <taxon>Pseudomonadota</taxon>
        <taxon>Alphaproteobacteria</taxon>
        <taxon>Rhodobacterales</taxon>
        <taxon>Roseobacteraceae</taxon>
        <taxon>Falsihalocynthiibacter</taxon>
    </lineage>
</organism>
<protein>
    <recommendedName>
        <fullName evidence="2">Phosphodiester glycosidase domain-containing protein</fullName>
    </recommendedName>
</protein>
<dbReference type="PROSITE" id="PS51257">
    <property type="entry name" value="PROKAR_LIPOPROTEIN"/>
    <property type="match status" value="1"/>
</dbReference>
<evidence type="ECO:0000313" key="3">
    <source>
        <dbReference type="EMBL" id="AML50770.1"/>
    </source>
</evidence>
<evidence type="ECO:0000313" key="4">
    <source>
        <dbReference type="Proteomes" id="UP000070371"/>
    </source>
</evidence>